<evidence type="ECO:0000313" key="1">
    <source>
        <dbReference type="EMBL" id="KAE8764483.1"/>
    </source>
</evidence>
<keyword evidence="2" id="KW-1185">Reference proteome</keyword>
<protein>
    <recommendedName>
        <fullName evidence="3">Antibiotic biosynthesis monooxygenase</fullName>
    </recommendedName>
</protein>
<reference evidence="1 2" key="1">
    <citation type="submission" date="2019-10" db="EMBL/GenBank/DDBJ databases">
        <title>Georgenia wutianyii sp. nov. and Georgenia yuyongxinii sp. nov. isolated from plateau pika (Ochotona curzoniae) in the Qinghai-Tibet plateau of China.</title>
        <authorList>
            <person name="Tian Z."/>
        </authorList>
    </citation>
    <scope>NUCLEOTIDE SEQUENCE [LARGE SCALE GENOMIC DNA]</scope>
    <source>
        <strain evidence="1 2">DSM 21501</strain>
    </source>
</reference>
<evidence type="ECO:0000313" key="2">
    <source>
        <dbReference type="Proteomes" id="UP000451860"/>
    </source>
</evidence>
<sequence>MDVVIRHYKGASELIDELVRRSDEVEQLIRGVPGFVAYHLVKTADGGFSVSVYQDASGTQESVKAAADYIATNVPQLSVSPPEVIQGTSVISFSA</sequence>
<gene>
    <name evidence="1" type="ORF">GB883_08710</name>
</gene>
<evidence type="ECO:0008006" key="3">
    <source>
        <dbReference type="Google" id="ProtNLM"/>
    </source>
</evidence>
<dbReference type="OrthoDB" id="3383875at2"/>
<name>A0A7J5URK4_9MICO</name>
<dbReference type="SUPFAM" id="SSF54909">
    <property type="entry name" value="Dimeric alpha+beta barrel"/>
    <property type="match status" value="1"/>
</dbReference>
<comment type="caution">
    <text evidence="1">The sequence shown here is derived from an EMBL/GenBank/DDBJ whole genome shotgun (WGS) entry which is preliminary data.</text>
</comment>
<dbReference type="InterPro" id="IPR011008">
    <property type="entry name" value="Dimeric_a/b-barrel"/>
</dbReference>
<accession>A0A7J5URK4</accession>
<dbReference type="RefSeq" id="WP_152202545.1">
    <property type="nucleotide sequence ID" value="NZ_VUKF01000015.1"/>
</dbReference>
<organism evidence="1 2">
    <name type="scientific">Georgenia thermotolerans</name>
    <dbReference type="NCBI Taxonomy" id="527326"/>
    <lineage>
        <taxon>Bacteria</taxon>
        <taxon>Bacillati</taxon>
        <taxon>Actinomycetota</taxon>
        <taxon>Actinomycetes</taxon>
        <taxon>Micrococcales</taxon>
        <taxon>Bogoriellaceae</taxon>
        <taxon>Georgenia</taxon>
    </lineage>
</organism>
<dbReference type="EMBL" id="WHJE01000031">
    <property type="protein sequence ID" value="KAE8764483.1"/>
    <property type="molecule type" value="Genomic_DNA"/>
</dbReference>
<dbReference type="Proteomes" id="UP000451860">
    <property type="component" value="Unassembled WGS sequence"/>
</dbReference>
<proteinExistence type="predicted"/>
<dbReference type="AlphaFoldDB" id="A0A7J5URK4"/>